<reference evidence="10 11" key="1">
    <citation type="journal article" date="2018" name="Plant J.">
        <title>Genome sequences of Chlorella sorokiniana UTEX 1602 and Micractinium conductrix SAG 241.80: implications to maltose excretion by a green alga.</title>
        <authorList>
            <person name="Arriola M.B."/>
            <person name="Velmurugan N."/>
            <person name="Zhang Y."/>
            <person name="Plunkett M.H."/>
            <person name="Hondzo H."/>
            <person name="Barney B.M."/>
        </authorList>
    </citation>
    <scope>NUCLEOTIDE SEQUENCE [LARGE SCALE GENOMIC DNA]</scope>
    <source>
        <strain evidence="10 11">SAG 241.80</strain>
    </source>
</reference>
<comment type="subcellular location">
    <subcellularLocation>
        <location evidence="1 9">Mitochondrion inner membrane</location>
        <topology evidence="1 9">Multi-pass membrane protein</topology>
    </subcellularLocation>
</comment>
<comment type="function">
    <text evidence="9">Mediates the uptake of pyruvate into mitochondria.</text>
</comment>
<dbReference type="PANTHER" id="PTHR14154">
    <property type="entry name" value="UPF0041 BRAIN PROTEIN 44-RELATED"/>
    <property type="match status" value="1"/>
</dbReference>
<evidence type="ECO:0000256" key="7">
    <source>
        <dbReference type="ARBA" id="ARBA00023128"/>
    </source>
</evidence>
<dbReference type="EMBL" id="LHPF02000040">
    <property type="protein sequence ID" value="PSC68237.1"/>
    <property type="molecule type" value="Genomic_DNA"/>
</dbReference>
<evidence type="ECO:0000256" key="6">
    <source>
        <dbReference type="ARBA" id="ARBA00022989"/>
    </source>
</evidence>
<protein>
    <recommendedName>
        <fullName evidence="9">Mitochondrial pyruvate carrier</fullName>
    </recommendedName>
</protein>
<evidence type="ECO:0000256" key="4">
    <source>
        <dbReference type="ARBA" id="ARBA00022692"/>
    </source>
</evidence>
<dbReference type="InterPro" id="IPR005336">
    <property type="entry name" value="MPC"/>
</dbReference>
<evidence type="ECO:0000256" key="9">
    <source>
        <dbReference type="RuleBase" id="RU363100"/>
    </source>
</evidence>
<accession>A0A2P6V2B9</accession>
<dbReference type="AlphaFoldDB" id="A0A2P6V2B9"/>
<dbReference type="Proteomes" id="UP000239649">
    <property type="component" value="Unassembled WGS sequence"/>
</dbReference>
<keyword evidence="5 9" id="KW-0999">Mitochondrion inner membrane</keyword>
<keyword evidence="6" id="KW-1133">Transmembrane helix</keyword>
<dbReference type="GO" id="GO:0005743">
    <property type="term" value="C:mitochondrial inner membrane"/>
    <property type="evidence" value="ECO:0007669"/>
    <property type="project" value="UniProtKB-SubCell"/>
</dbReference>
<sequence>MAAKQGVVQTSRFAAWVSSPTGPKTTHFWGPIANWGFVLAGLADTATKPPESISRNMTAAMCVYSLLFMRFAWAINPCNYLLFACHASNECVQLNQMRRWASVQPWAADYGFAAKGAASAESK</sequence>
<keyword evidence="3 9" id="KW-0813">Transport</keyword>
<keyword evidence="11" id="KW-1185">Reference proteome</keyword>
<dbReference type="OrthoDB" id="1697690at2759"/>
<dbReference type="GO" id="GO:0006850">
    <property type="term" value="P:pyruvate import into mitochondria"/>
    <property type="evidence" value="ECO:0007669"/>
    <property type="project" value="InterPro"/>
</dbReference>
<evidence type="ECO:0000313" key="11">
    <source>
        <dbReference type="Proteomes" id="UP000239649"/>
    </source>
</evidence>
<evidence type="ECO:0000313" key="10">
    <source>
        <dbReference type="EMBL" id="PSC68237.1"/>
    </source>
</evidence>
<evidence type="ECO:0000256" key="8">
    <source>
        <dbReference type="ARBA" id="ARBA00023136"/>
    </source>
</evidence>
<evidence type="ECO:0000256" key="2">
    <source>
        <dbReference type="ARBA" id="ARBA00006416"/>
    </source>
</evidence>
<comment type="similarity">
    <text evidence="2 9">Belongs to the mitochondrial pyruvate carrier (MPC) (TC 2.A.105) family.</text>
</comment>
<dbReference type="Pfam" id="PF03650">
    <property type="entry name" value="MPC"/>
    <property type="match status" value="1"/>
</dbReference>
<gene>
    <name evidence="10" type="ORF">C2E20_8197</name>
</gene>
<comment type="caution">
    <text evidence="10">The sequence shown here is derived from an EMBL/GenBank/DDBJ whole genome shotgun (WGS) entry which is preliminary data.</text>
</comment>
<keyword evidence="8" id="KW-0472">Membrane</keyword>
<name>A0A2P6V2B9_9CHLO</name>
<organism evidence="10 11">
    <name type="scientific">Micractinium conductrix</name>
    <dbReference type="NCBI Taxonomy" id="554055"/>
    <lineage>
        <taxon>Eukaryota</taxon>
        <taxon>Viridiplantae</taxon>
        <taxon>Chlorophyta</taxon>
        <taxon>core chlorophytes</taxon>
        <taxon>Trebouxiophyceae</taxon>
        <taxon>Chlorellales</taxon>
        <taxon>Chlorellaceae</taxon>
        <taxon>Chlorella clade</taxon>
        <taxon>Micractinium</taxon>
    </lineage>
</organism>
<dbReference type="STRING" id="554055.A0A2P6V2B9"/>
<keyword evidence="4" id="KW-0812">Transmembrane</keyword>
<evidence type="ECO:0000256" key="3">
    <source>
        <dbReference type="ARBA" id="ARBA00022448"/>
    </source>
</evidence>
<proteinExistence type="inferred from homology"/>
<evidence type="ECO:0000256" key="5">
    <source>
        <dbReference type="ARBA" id="ARBA00022792"/>
    </source>
</evidence>
<keyword evidence="7 9" id="KW-0496">Mitochondrion</keyword>
<evidence type="ECO:0000256" key="1">
    <source>
        <dbReference type="ARBA" id="ARBA00004448"/>
    </source>
</evidence>